<dbReference type="AlphaFoldDB" id="A0A7Y4P783"/>
<evidence type="ECO:0000313" key="3">
    <source>
        <dbReference type="Proteomes" id="UP000541421"/>
    </source>
</evidence>
<evidence type="ECO:0000313" key="2">
    <source>
        <dbReference type="EMBL" id="NOL50475.1"/>
    </source>
</evidence>
<dbReference type="SUPFAM" id="SSF141673">
    <property type="entry name" value="MOSC N-terminal domain-like"/>
    <property type="match status" value="1"/>
</dbReference>
<dbReference type="Pfam" id="PF03476">
    <property type="entry name" value="MOSC_N"/>
    <property type="match status" value="1"/>
</dbReference>
<protein>
    <recommendedName>
        <fullName evidence="1">Molybdenum cofactor sulfurase middle domain-containing protein</fullName>
    </recommendedName>
</protein>
<dbReference type="EMBL" id="JABGBO010000012">
    <property type="protein sequence ID" value="NOL50475.1"/>
    <property type="molecule type" value="Genomic_DNA"/>
</dbReference>
<dbReference type="Proteomes" id="UP000541421">
    <property type="component" value="Unassembled WGS sequence"/>
</dbReference>
<sequence>MISYTPIMHCPAVVGREIDKEYQHRWVIVDAQKQVVPATTPKLADIQVDIKFGYLVLRAEGMLRLDIPMEVIEDDESAFEWITITQDAPTVRTVSEGDLAAQWFSVYLGQPVRLMKKV</sequence>
<name>A0A7Y4P783_9BURK</name>
<proteinExistence type="predicted"/>
<feature type="domain" description="Molybdenum cofactor sulfurase middle" evidence="1">
    <location>
        <begin position="25"/>
        <end position="111"/>
    </location>
</feature>
<comment type="caution">
    <text evidence="2">The sequence shown here is derived from an EMBL/GenBank/DDBJ whole genome shotgun (WGS) entry which is preliminary data.</text>
</comment>
<dbReference type="InterPro" id="IPR005303">
    <property type="entry name" value="MOCOS_middle"/>
</dbReference>
<organism evidence="2 3">
    <name type="scientific">Pelistega europaea</name>
    <dbReference type="NCBI Taxonomy" id="106147"/>
    <lineage>
        <taxon>Bacteria</taxon>
        <taxon>Pseudomonadati</taxon>
        <taxon>Pseudomonadota</taxon>
        <taxon>Betaproteobacteria</taxon>
        <taxon>Burkholderiales</taxon>
        <taxon>Alcaligenaceae</taxon>
        <taxon>Pelistega</taxon>
    </lineage>
</organism>
<dbReference type="RefSeq" id="WP_171589458.1">
    <property type="nucleotide sequence ID" value="NZ_JABGBO010000012.1"/>
</dbReference>
<evidence type="ECO:0000259" key="1">
    <source>
        <dbReference type="Pfam" id="PF03476"/>
    </source>
</evidence>
<gene>
    <name evidence="2" type="ORF">HKX40_10080</name>
</gene>
<accession>A0A7Y4P783</accession>
<reference evidence="2 3" key="1">
    <citation type="submission" date="2020-05" db="EMBL/GenBank/DDBJ databases">
        <authorList>
            <person name="Niu N."/>
        </authorList>
    </citation>
    <scope>NUCLEOTIDE SEQUENCE [LARGE SCALE GENOMIC DNA]</scope>
    <source>
        <strain evidence="2 3">LMG10982</strain>
    </source>
</reference>
<keyword evidence="3" id="KW-1185">Reference proteome</keyword>